<keyword evidence="2" id="KW-1185">Reference proteome</keyword>
<sequence length="81" mass="9050">MVFFHNVCCEPAVAIPAVSADMKAQKLISESEELARDASEEVLRLTVLLHGVLVNSRASSIFINTNENLESFSFILDWERP</sequence>
<dbReference type="Proteomes" id="UP001054945">
    <property type="component" value="Unassembled WGS sequence"/>
</dbReference>
<dbReference type="EMBL" id="BPLR01000764">
    <property type="protein sequence ID" value="GIY97292.1"/>
    <property type="molecule type" value="Genomic_DNA"/>
</dbReference>
<protein>
    <submittedName>
        <fullName evidence="1">Uncharacterized protein</fullName>
    </submittedName>
</protein>
<accession>A0AAV4XRG2</accession>
<evidence type="ECO:0000313" key="2">
    <source>
        <dbReference type="Proteomes" id="UP001054945"/>
    </source>
</evidence>
<name>A0AAV4XRG2_CAEEX</name>
<proteinExistence type="predicted"/>
<dbReference type="AlphaFoldDB" id="A0AAV4XRG2"/>
<comment type="caution">
    <text evidence="1">The sequence shown here is derived from an EMBL/GenBank/DDBJ whole genome shotgun (WGS) entry which is preliminary data.</text>
</comment>
<evidence type="ECO:0000313" key="1">
    <source>
        <dbReference type="EMBL" id="GIY97292.1"/>
    </source>
</evidence>
<organism evidence="1 2">
    <name type="scientific">Caerostris extrusa</name>
    <name type="common">Bark spider</name>
    <name type="synonym">Caerostris bankana</name>
    <dbReference type="NCBI Taxonomy" id="172846"/>
    <lineage>
        <taxon>Eukaryota</taxon>
        <taxon>Metazoa</taxon>
        <taxon>Ecdysozoa</taxon>
        <taxon>Arthropoda</taxon>
        <taxon>Chelicerata</taxon>
        <taxon>Arachnida</taxon>
        <taxon>Araneae</taxon>
        <taxon>Araneomorphae</taxon>
        <taxon>Entelegynae</taxon>
        <taxon>Araneoidea</taxon>
        <taxon>Araneidae</taxon>
        <taxon>Caerostris</taxon>
    </lineage>
</organism>
<reference evidence="1 2" key="1">
    <citation type="submission" date="2021-06" db="EMBL/GenBank/DDBJ databases">
        <title>Caerostris extrusa draft genome.</title>
        <authorList>
            <person name="Kono N."/>
            <person name="Arakawa K."/>
        </authorList>
    </citation>
    <scope>NUCLEOTIDE SEQUENCE [LARGE SCALE GENOMIC DNA]</scope>
</reference>
<gene>
    <name evidence="1" type="ORF">CEXT_563611</name>
</gene>